<proteinExistence type="predicted"/>
<evidence type="ECO:0000313" key="3">
    <source>
        <dbReference type="Proteomes" id="UP001604277"/>
    </source>
</evidence>
<accession>A0ABD1UUC0</accession>
<dbReference type="EMBL" id="JBFOLJ010000006">
    <property type="protein sequence ID" value="KAL2528531.1"/>
    <property type="molecule type" value="Genomic_DNA"/>
</dbReference>
<gene>
    <name evidence="2" type="ORF">Fot_21132</name>
</gene>
<dbReference type="Proteomes" id="UP001604277">
    <property type="component" value="Unassembled WGS sequence"/>
</dbReference>
<feature type="region of interest" description="Disordered" evidence="1">
    <location>
        <begin position="193"/>
        <end position="219"/>
    </location>
</feature>
<dbReference type="PANTHER" id="PTHR31780">
    <property type="entry name" value="STRESS RESPONSE PROTEIN NST1-RELATED"/>
    <property type="match status" value="1"/>
</dbReference>
<protein>
    <submittedName>
        <fullName evidence="2">Uncharacterized protein</fullName>
    </submittedName>
</protein>
<comment type="caution">
    <text evidence="2">The sequence shown here is derived from an EMBL/GenBank/DDBJ whole genome shotgun (WGS) entry which is preliminary data.</text>
</comment>
<dbReference type="InterPro" id="IPR051195">
    <property type="entry name" value="Fungal_stress_NST1"/>
</dbReference>
<dbReference type="AlphaFoldDB" id="A0ABD1UUC0"/>
<feature type="compositionally biased region" description="Low complexity" evidence="1">
    <location>
        <begin position="205"/>
        <end position="215"/>
    </location>
</feature>
<feature type="compositionally biased region" description="Polar residues" evidence="1">
    <location>
        <begin position="195"/>
        <end position="204"/>
    </location>
</feature>
<organism evidence="2 3">
    <name type="scientific">Forsythia ovata</name>
    <dbReference type="NCBI Taxonomy" id="205694"/>
    <lineage>
        <taxon>Eukaryota</taxon>
        <taxon>Viridiplantae</taxon>
        <taxon>Streptophyta</taxon>
        <taxon>Embryophyta</taxon>
        <taxon>Tracheophyta</taxon>
        <taxon>Spermatophyta</taxon>
        <taxon>Magnoliopsida</taxon>
        <taxon>eudicotyledons</taxon>
        <taxon>Gunneridae</taxon>
        <taxon>Pentapetalae</taxon>
        <taxon>asterids</taxon>
        <taxon>lamiids</taxon>
        <taxon>Lamiales</taxon>
        <taxon>Oleaceae</taxon>
        <taxon>Forsythieae</taxon>
        <taxon>Forsythia</taxon>
    </lineage>
</organism>
<sequence length="345" mass="37041">MREKEIKTKSRVTKGYYCVRRLSFSFIYFLIWQFSDDVPFLNYIFSLSSQLLPKSLAPRQIVVVSTSPNKLSAPLVPLARQSSTNSHSDFIASEGLGNKEVSSGTIEVSQPLAPIGTPALNTETPADTPSHAIARNTPVTLVLPYKIVSLKVKQLLPQSLLRPSLAIVALGLGFFGFSDAKNIRGADIGGIKADSSGTQSQPLDSTSSSSGPPGTWQQCHSSLDSIYVPPAGYTGPFTSPPSGIPVVPQHMVVYNHFSPVGQHRQVVLSFMGTTYIPSGKQSDGKHNPSSSAMHIGEGEMSSMNTTSAQRNVSNMSAPVQHLTPASPFLPIASRLPIFDVSLFQV</sequence>
<evidence type="ECO:0000256" key="1">
    <source>
        <dbReference type="SAM" id="MobiDB-lite"/>
    </source>
</evidence>
<evidence type="ECO:0000313" key="2">
    <source>
        <dbReference type="EMBL" id="KAL2528531.1"/>
    </source>
</evidence>
<reference evidence="3" key="1">
    <citation type="submission" date="2024-07" db="EMBL/GenBank/DDBJ databases">
        <title>Two chromosome-level genome assemblies of Korean endemic species Abeliophyllum distichum and Forsythia ovata (Oleaceae).</title>
        <authorList>
            <person name="Jang H."/>
        </authorList>
    </citation>
    <scope>NUCLEOTIDE SEQUENCE [LARGE SCALE GENOMIC DNA]</scope>
</reference>
<dbReference type="PANTHER" id="PTHR31780:SF10">
    <property type="entry name" value="LD36051P"/>
    <property type="match status" value="1"/>
</dbReference>
<keyword evidence="3" id="KW-1185">Reference proteome</keyword>
<name>A0ABD1UUC0_9LAMI</name>